<dbReference type="EMBL" id="JARKIK010000034">
    <property type="protein sequence ID" value="KAK8740035.1"/>
    <property type="molecule type" value="Genomic_DNA"/>
</dbReference>
<evidence type="ECO:0000256" key="1">
    <source>
        <dbReference type="ARBA" id="ARBA00022801"/>
    </source>
</evidence>
<keyword evidence="9" id="KW-1185">Reference proteome</keyword>
<dbReference type="PANTHER" id="PTHR43856:SF1">
    <property type="entry name" value="MITOCHONDRIAL CARDIOLIPIN HYDROLASE"/>
    <property type="match status" value="1"/>
</dbReference>
<keyword evidence="1" id="KW-0378">Hydrolase</keyword>
<dbReference type="Gene3D" id="3.30.870.10">
    <property type="entry name" value="Endonuclease Chain A"/>
    <property type="match status" value="1"/>
</dbReference>
<comment type="similarity">
    <text evidence="4">Belongs to the phospholipase D family. MitoPLD/Zucchini subfamily.</text>
</comment>
<keyword evidence="3" id="KW-0443">Lipid metabolism</keyword>
<dbReference type="GO" id="GO:0016042">
    <property type="term" value="P:lipid catabolic process"/>
    <property type="evidence" value="ECO:0007669"/>
    <property type="project" value="UniProtKB-KW"/>
</dbReference>
<dbReference type="PANTHER" id="PTHR43856">
    <property type="entry name" value="CARDIOLIPIN HYDROLASE"/>
    <property type="match status" value="1"/>
</dbReference>
<accession>A0AAW0XK55</accession>
<evidence type="ECO:0000256" key="5">
    <source>
        <dbReference type="ARBA" id="ARBA00040549"/>
    </source>
</evidence>
<keyword evidence="2" id="KW-0442">Lipid degradation</keyword>
<proteinExistence type="inferred from homology"/>
<evidence type="ECO:0000256" key="2">
    <source>
        <dbReference type="ARBA" id="ARBA00022963"/>
    </source>
</evidence>
<evidence type="ECO:0000313" key="9">
    <source>
        <dbReference type="Proteomes" id="UP001445076"/>
    </source>
</evidence>
<dbReference type="InterPro" id="IPR051406">
    <property type="entry name" value="PLD_domain"/>
</dbReference>
<evidence type="ECO:0000259" key="7">
    <source>
        <dbReference type="Pfam" id="PF13091"/>
    </source>
</evidence>
<organism evidence="8 9">
    <name type="scientific">Cherax quadricarinatus</name>
    <name type="common">Australian red claw crayfish</name>
    <dbReference type="NCBI Taxonomy" id="27406"/>
    <lineage>
        <taxon>Eukaryota</taxon>
        <taxon>Metazoa</taxon>
        <taxon>Ecdysozoa</taxon>
        <taxon>Arthropoda</taxon>
        <taxon>Crustacea</taxon>
        <taxon>Multicrustacea</taxon>
        <taxon>Malacostraca</taxon>
        <taxon>Eumalacostraca</taxon>
        <taxon>Eucarida</taxon>
        <taxon>Decapoda</taxon>
        <taxon>Pleocyemata</taxon>
        <taxon>Astacidea</taxon>
        <taxon>Parastacoidea</taxon>
        <taxon>Parastacidae</taxon>
        <taxon>Cherax</taxon>
    </lineage>
</organism>
<dbReference type="GO" id="GO:0005739">
    <property type="term" value="C:mitochondrion"/>
    <property type="evidence" value="ECO:0007669"/>
    <property type="project" value="TreeGrafter"/>
</dbReference>
<feature type="domain" description="Phospholipase D-like" evidence="7">
    <location>
        <begin position="180"/>
        <end position="340"/>
    </location>
</feature>
<evidence type="ECO:0000313" key="8">
    <source>
        <dbReference type="EMBL" id="KAK8740035.1"/>
    </source>
</evidence>
<dbReference type="GO" id="GO:0016891">
    <property type="term" value="F:RNA endonuclease activity producing 5'-phosphomonoesters, hydrolytic mechanism"/>
    <property type="evidence" value="ECO:0007669"/>
    <property type="project" value="TreeGrafter"/>
</dbReference>
<dbReference type="AlphaFoldDB" id="A0AAW0XK55"/>
<dbReference type="GO" id="GO:0034587">
    <property type="term" value="P:piRNA processing"/>
    <property type="evidence" value="ECO:0007669"/>
    <property type="project" value="TreeGrafter"/>
</dbReference>
<dbReference type="InterPro" id="IPR025202">
    <property type="entry name" value="PLD-like_dom"/>
</dbReference>
<evidence type="ECO:0000256" key="3">
    <source>
        <dbReference type="ARBA" id="ARBA00023098"/>
    </source>
</evidence>
<comment type="caution">
    <text evidence="8">The sequence shown here is derived from an EMBL/GenBank/DDBJ whole genome shotgun (WGS) entry which is preliminary data.</text>
</comment>
<evidence type="ECO:0000256" key="4">
    <source>
        <dbReference type="ARBA" id="ARBA00038012"/>
    </source>
</evidence>
<sequence>MSLFKYCAIGVCVLVGSELINRCLKHIYYLIFSRQKETHYQMNINTVTDNSRIFSKVIFFPDYGIVSKQQLKVQVGSNPDICRSSKECDRKVQFCDIYEMEDQKQKKSIKVNNCNDKNNFEVMPTRNSFLIHGNDFNTLTSHHDEGRAEQCGEQQNATIIDSKILKPSGYLESSTSLIHMINVLESAKKSLVICIYVLTCKDLLDAVIRAKYRGVKVKVLLERGMASCSEAAINVLHQHNILFRFSTPALLMHHKFAVIDAPEQHSESSYHMYDDTNKGNIQCKIPFCKTVHQEDTFDGVLMTGSFNYTWSAVISNHENVIITNHPHLVSRFVSEFEKLWDSSEI</sequence>
<gene>
    <name evidence="8" type="ORF">OTU49_003005</name>
</gene>
<dbReference type="SUPFAM" id="SSF56024">
    <property type="entry name" value="Phospholipase D/nuclease"/>
    <property type="match status" value="1"/>
</dbReference>
<dbReference type="Proteomes" id="UP001445076">
    <property type="component" value="Unassembled WGS sequence"/>
</dbReference>
<evidence type="ECO:0000256" key="6">
    <source>
        <dbReference type="ARBA" id="ARBA00043167"/>
    </source>
</evidence>
<reference evidence="8 9" key="1">
    <citation type="journal article" date="2024" name="BMC Genomics">
        <title>Genome assembly of redclaw crayfish (Cherax quadricarinatus) provides insights into its immune adaptation and hypoxia tolerance.</title>
        <authorList>
            <person name="Liu Z."/>
            <person name="Zheng J."/>
            <person name="Li H."/>
            <person name="Fang K."/>
            <person name="Wang S."/>
            <person name="He J."/>
            <person name="Zhou D."/>
            <person name="Weng S."/>
            <person name="Chi M."/>
            <person name="Gu Z."/>
            <person name="He J."/>
            <person name="Li F."/>
            <person name="Wang M."/>
        </authorList>
    </citation>
    <scope>NUCLEOTIDE SEQUENCE [LARGE SCALE GENOMIC DNA]</scope>
    <source>
        <strain evidence="8">ZL_2023a</strain>
    </source>
</reference>
<dbReference type="Pfam" id="PF13091">
    <property type="entry name" value="PLDc_2"/>
    <property type="match status" value="1"/>
</dbReference>
<protein>
    <recommendedName>
        <fullName evidence="5">Mitochondrial cardiolipin hydrolase</fullName>
    </recommendedName>
    <alternativeName>
        <fullName evidence="6">Mitochondrial phospholipase</fullName>
    </alternativeName>
</protein>
<name>A0AAW0XK55_CHEQU</name>